<feature type="region of interest" description="Disordered" evidence="1">
    <location>
        <begin position="204"/>
        <end position="237"/>
    </location>
</feature>
<dbReference type="RefSeq" id="XP_028531860.1">
    <property type="nucleotide sequence ID" value="XM_028675253.1"/>
</dbReference>
<dbReference type="GeneID" id="39734952"/>
<feature type="compositionally biased region" description="Low complexity" evidence="1">
    <location>
        <begin position="79"/>
        <end position="118"/>
    </location>
</feature>
<protein>
    <submittedName>
        <fullName evidence="2">Uncharacterized protein</fullName>
    </submittedName>
</protein>
<dbReference type="VEuPathDB" id="PlasmoDB:PRELSG_0500900"/>
<evidence type="ECO:0000313" key="2">
    <source>
        <dbReference type="EMBL" id="CRG98851.1"/>
    </source>
</evidence>
<proteinExistence type="predicted"/>
<dbReference type="OMA" id="MCCGGAK"/>
<feature type="region of interest" description="Disordered" evidence="1">
    <location>
        <begin position="319"/>
        <end position="346"/>
    </location>
</feature>
<feature type="compositionally biased region" description="Basic and acidic residues" evidence="1">
    <location>
        <begin position="148"/>
        <end position="159"/>
    </location>
</feature>
<sequence length="883" mass="103103">MEVLHNVQHITGRIPQISNFKKHNDEKLSVESNRNIENYMQALVNLYLITKQKKKNSKLLVDSDHYRSCNCRKGRRSRNSNFSNQSGKGKNENNNKNNNVNKNSSNKNNNDGYDNGSDSDNDEKKNNFNKEEKENDKKKKKKKKSKKNKENENTEREEREETEENINENDDNPENEDMNMKDNTNLEKTVEWIHDNEEIENIQKKRKVSNVENSGESSINNENIPQRDQSYQDSHANTNISDNTLSLTKALDINEQKKVNENLGNFNPFSSNSCCIEKEKDSDDQNPFNSNEDVYFCMERKNTKIKLDNVLKELKLKSSQSIRYQSTNSNSPKNHNISNNNTNNTNANLQHIGKIIDNNELNGTTSNLSLNSNTHNSNSIFHHYVTRAGQMNKNPVKSVSYNLNKKSQSFGLDRLYNTDNSFYLNNISYDFNKFHSCVSKELKSNYESNKSENGKYTEGEKNTNNCIEKSLNCISDPLKKIKKYVPTDNVCYENNNCVNALKYIKNYSCTNPKQYIRNYNCIKIAKSTISDNTCLYGIKNAKEHLNFQKVSKNLKHLEKNYEKIGDAYKNYINKCITKAKKTISNKKEGCINNNNCNYQFFSNNFYKLASNNCLNLSKVYSRKKCKIKTLNHKKYFALLNSCYRNHVDSFKRKIDRNKRFIHNYCNACYIDCSNNEIGSNDFSGKSSCFDYGNIEVNSLERINSLDDDDMGLKDLYKSRSYNIVRENSNTSIAFQNLPDVNSKNGCRHKKYVNNCLRTSIKALKHLKKIVPSYGTENEIIYDEDKKIFFDLEDNTYINVKGNLYYNTKDKLFYDIEYVQDFSYNVKNNLINFYNFLTTEKYAPCKVIMKMCLHINEFMYNLLSVRNFEMYYKDRQNLVEIIIK</sequence>
<dbReference type="KEGG" id="prel:PRELSG_0500900"/>
<feature type="region of interest" description="Disordered" evidence="1">
    <location>
        <begin position="69"/>
        <end position="182"/>
    </location>
</feature>
<feature type="compositionally biased region" description="Low complexity" evidence="1">
    <location>
        <begin position="210"/>
        <end position="224"/>
    </location>
</feature>
<dbReference type="EMBL" id="LN835300">
    <property type="protein sequence ID" value="CRG98851.1"/>
    <property type="molecule type" value="Genomic_DNA"/>
</dbReference>
<feature type="compositionally biased region" description="Acidic residues" evidence="1">
    <location>
        <begin position="160"/>
        <end position="177"/>
    </location>
</feature>
<evidence type="ECO:0000313" key="3">
    <source>
        <dbReference type="Proteomes" id="UP000220158"/>
    </source>
</evidence>
<feature type="compositionally biased region" description="Basic and acidic residues" evidence="1">
    <location>
        <begin position="122"/>
        <end position="137"/>
    </location>
</feature>
<keyword evidence="3" id="KW-1185">Reference proteome</keyword>
<reference evidence="2 3" key="1">
    <citation type="submission" date="2015-04" db="EMBL/GenBank/DDBJ databases">
        <authorList>
            <consortium name="Pathogen Informatics"/>
        </authorList>
    </citation>
    <scope>NUCLEOTIDE SEQUENCE [LARGE SCALE GENOMIC DNA]</scope>
    <source>
        <strain evidence="2 3">SGS1</strain>
    </source>
</reference>
<feature type="compositionally biased region" description="Polar residues" evidence="1">
    <location>
        <begin position="226"/>
        <end position="237"/>
    </location>
</feature>
<accession>A0A1J1H1W6</accession>
<organism evidence="2 3">
    <name type="scientific">Plasmodium relictum</name>
    <dbReference type="NCBI Taxonomy" id="85471"/>
    <lineage>
        <taxon>Eukaryota</taxon>
        <taxon>Sar</taxon>
        <taxon>Alveolata</taxon>
        <taxon>Apicomplexa</taxon>
        <taxon>Aconoidasida</taxon>
        <taxon>Haemosporida</taxon>
        <taxon>Plasmodiidae</taxon>
        <taxon>Plasmodium</taxon>
        <taxon>Plasmodium (Haemamoeba)</taxon>
    </lineage>
</organism>
<dbReference type="OrthoDB" id="392580at2759"/>
<dbReference type="Proteomes" id="UP000220158">
    <property type="component" value="Chromosome 5"/>
</dbReference>
<gene>
    <name evidence="2" type="ORF">PRELSG_0500900</name>
</gene>
<evidence type="ECO:0000256" key="1">
    <source>
        <dbReference type="SAM" id="MobiDB-lite"/>
    </source>
</evidence>
<feature type="compositionally biased region" description="Basic residues" evidence="1">
    <location>
        <begin position="138"/>
        <end position="147"/>
    </location>
</feature>
<name>A0A1J1H1W6_PLARL</name>
<dbReference type="AlphaFoldDB" id="A0A1J1H1W6"/>
<feature type="compositionally biased region" description="Low complexity" evidence="1">
    <location>
        <begin position="328"/>
        <end position="346"/>
    </location>
</feature>